<sequence>MTLAYYGQPVKMCQCHILPPLRSLPVLVEKKKLKKKKSQTTHNHVIFLFTLFIKLLKTHNRMSL</sequence>
<protein>
    <submittedName>
        <fullName evidence="1">K7_Ynl277w-ap</fullName>
    </submittedName>
</protein>
<organism evidence="1 2">
    <name type="scientific">Saccharomyces cerevisiae (strain Kyokai no. 7 / NBRC 101557)</name>
    <name type="common">Baker's yeast</name>
    <dbReference type="NCBI Taxonomy" id="721032"/>
    <lineage>
        <taxon>Eukaryota</taxon>
        <taxon>Fungi</taxon>
        <taxon>Dikarya</taxon>
        <taxon>Ascomycota</taxon>
        <taxon>Saccharomycotina</taxon>
        <taxon>Saccharomycetes</taxon>
        <taxon>Saccharomycetales</taxon>
        <taxon>Saccharomycetaceae</taxon>
        <taxon>Saccharomyces</taxon>
    </lineage>
</organism>
<evidence type="ECO:0000313" key="1">
    <source>
        <dbReference type="EMBL" id="GAA25831.1"/>
    </source>
</evidence>
<accession>G2WLI9</accession>
<comment type="caution">
    <text evidence="1">The sequence shown here is derived from an EMBL/GenBank/DDBJ whole genome shotgun (WGS) entry which is preliminary data.</text>
</comment>
<dbReference type="EMBL" id="DG000050">
    <property type="protein sequence ID" value="GAA25831.1"/>
    <property type="molecule type" value="Genomic_DNA"/>
</dbReference>
<dbReference type="AlphaFoldDB" id="G2WLI9"/>
<name>G2WLI9_YEASK</name>
<dbReference type="Proteomes" id="UP000001608">
    <property type="component" value="Chromosome 14"/>
</dbReference>
<dbReference type="HOGENOM" id="CLU_2905444_0_0_1"/>
<evidence type="ECO:0000313" key="2">
    <source>
        <dbReference type="Proteomes" id="UP000001608"/>
    </source>
</evidence>
<proteinExistence type="predicted"/>
<gene>
    <name evidence="1" type="primary">K7_YNL277W-A</name>
    <name evidence="1" type="ORF">SYK7_112151</name>
</gene>
<reference evidence="1 2" key="1">
    <citation type="journal article" date="2011" name="DNA Res.">
        <title>Whole-genome sequencing of sake yeast Saccharomyces cerevisiae Kyokai no. 7.</title>
        <authorList>
            <person name="Akao T."/>
            <person name="Yashiro I."/>
            <person name="Hosoyama A."/>
            <person name="Kitagaki H."/>
            <person name="Horikawa H."/>
            <person name="Watanabe D."/>
            <person name="Akada R."/>
            <person name="Ando Y."/>
            <person name="Harashima S."/>
            <person name="Inoue T."/>
            <person name="Inoue Y."/>
            <person name="Kajiwara S."/>
            <person name="Kitamoto K."/>
            <person name="Kitamoto N."/>
            <person name="Kobayashi O."/>
            <person name="Kuhara S."/>
            <person name="Masubuchi T."/>
            <person name="Mizoguchi H."/>
            <person name="Nakao Y."/>
            <person name="Nakazato A."/>
            <person name="Namise M."/>
            <person name="Oba T."/>
            <person name="Ogata T."/>
            <person name="Ohta A."/>
            <person name="Sato M."/>
            <person name="Shibasaki S."/>
            <person name="Takatsume Y."/>
            <person name="Tanimoto S."/>
            <person name="Tsuboi H."/>
            <person name="Nishimura A."/>
            <person name="Yoda K."/>
            <person name="Ishikawa T."/>
            <person name="Iwashita K."/>
            <person name="Fujita N."/>
            <person name="Shimoi H."/>
        </authorList>
    </citation>
    <scope>NUCLEOTIDE SEQUENCE [LARGE SCALE GENOMIC DNA]</scope>
    <source>
        <strain evidence="2">Kyokai no. 7 / NBRC 101557</strain>
    </source>
</reference>